<dbReference type="RefSeq" id="WP_344817716.1">
    <property type="nucleotide sequence ID" value="NZ_BAABCP010000001.1"/>
</dbReference>
<evidence type="ECO:0000313" key="1">
    <source>
        <dbReference type="EMBL" id="GAA3927302.1"/>
    </source>
</evidence>
<dbReference type="SUPFAM" id="SSF53756">
    <property type="entry name" value="UDP-Glycosyltransferase/glycogen phosphorylase"/>
    <property type="match status" value="1"/>
</dbReference>
<name>A0ABP7MP38_9MICO</name>
<dbReference type="EMBL" id="BAABCP010000001">
    <property type="protein sequence ID" value="GAA3927302.1"/>
    <property type="molecule type" value="Genomic_DNA"/>
</dbReference>
<proteinExistence type="predicted"/>
<evidence type="ECO:0000313" key="2">
    <source>
        <dbReference type="Proteomes" id="UP001501591"/>
    </source>
</evidence>
<comment type="caution">
    <text evidence="1">The sequence shown here is derived from an EMBL/GenBank/DDBJ whole genome shotgun (WGS) entry which is preliminary data.</text>
</comment>
<dbReference type="Gene3D" id="3.40.50.2000">
    <property type="entry name" value="Glycogen Phosphorylase B"/>
    <property type="match status" value="1"/>
</dbReference>
<accession>A0ABP7MP38</accession>
<organism evidence="1 2">
    <name type="scientific">Microbacterium soli</name>
    <dbReference type="NCBI Taxonomy" id="446075"/>
    <lineage>
        <taxon>Bacteria</taxon>
        <taxon>Bacillati</taxon>
        <taxon>Actinomycetota</taxon>
        <taxon>Actinomycetes</taxon>
        <taxon>Micrococcales</taxon>
        <taxon>Microbacteriaceae</taxon>
        <taxon>Microbacterium</taxon>
    </lineage>
</organism>
<keyword evidence="2" id="KW-1185">Reference proteome</keyword>
<gene>
    <name evidence="1" type="ORF">GCM10022383_02930</name>
</gene>
<protein>
    <submittedName>
        <fullName evidence="1">Glycosyltransferase family 4 protein</fullName>
    </submittedName>
</protein>
<reference evidence="2" key="1">
    <citation type="journal article" date="2019" name="Int. J. Syst. Evol. Microbiol.">
        <title>The Global Catalogue of Microorganisms (GCM) 10K type strain sequencing project: providing services to taxonomists for standard genome sequencing and annotation.</title>
        <authorList>
            <consortium name="The Broad Institute Genomics Platform"/>
            <consortium name="The Broad Institute Genome Sequencing Center for Infectious Disease"/>
            <person name="Wu L."/>
            <person name="Ma J."/>
        </authorList>
    </citation>
    <scope>NUCLEOTIDE SEQUENCE [LARGE SCALE GENOMIC DNA]</scope>
    <source>
        <strain evidence="2">JCM 17024</strain>
    </source>
</reference>
<dbReference type="Proteomes" id="UP001501591">
    <property type="component" value="Unassembled WGS sequence"/>
</dbReference>
<sequence>MTDPRPRILVLTHTPIDREPRALKQINYFAQRADVTTAGFGSAPVEGVPHIELESSPATSGLLRIPGLYTLLLGLRQYRLFDKVKPRNRAALPLLQNGEWDVVIAHDVHTLALAQQLTATKGILLDLHEYAPRQNENSFLWRLLIAPYFRWICRTQVPNAAGVTTVGQGIVDEYRRQFGFESTLVVNATPYQELTPGQVGSTIRMVHSGIPAPARKLEAMIEAVKLTRTDVTLDLYLIKDGSAYYDELVALAGDDPRIFFRDPVPYAELVQTLNQYDVGLSVIAPTTFNLAWCLPNKFFDFIQARLGVIVGPSPEMVAFVERYGIGEVAEGFDGAALAKVLDGLTPETVRNWKEQSHENAHALSSEEQVKIWGEVVDGILARA</sequence>